<proteinExistence type="predicted"/>
<reference evidence="3" key="1">
    <citation type="submission" date="2017-11" db="EMBL/GenBank/DDBJ databases">
        <title>Phenotypic and genomic properties of facultatively anaerobic sulfur-reducing natronoarchaea from hypersaline soda lakes.</title>
        <authorList>
            <person name="Sorokin D.Y."/>
            <person name="Kublanov I.V."/>
            <person name="Roman P."/>
            <person name="Sinninghe Damste J.S."/>
            <person name="Golyshin P.N."/>
            <person name="Rojo D."/>
            <person name="Ciordia S."/>
            <person name="Mena M.D.C."/>
            <person name="Ferrer M."/>
            <person name="Messina E."/>
            <person name="Smedile F."/>
            <person name="La Spada G."/>
            <person name="La Cono V."/>
            <person name="Yakimov M.M."/>
        </authorList>
    </citation>
    <scope>NUCLEOTIDE SEQUENCE [LARGE SCALE GENOMIC DNA]</scope>
    <source>
        <strain evidence="3">AArc-Sl</strain>
    </source>
</reference>
<dbReference type="GeneID" id="37878801"/>
<keyword evidence="3" id="KW-1185">Reference proteome</keyword>
<protein>
    <submittedName>
        <fullName evidence="2">Uncharacterized protein</fullName>
    </submittedName>
</protein>
<evidence type="ECO:0000313" key="3">
    <source>
        <dbReference type="Proteomes" id="UP000263012"/>
    </source>
</evidence>
<feature type="compositionally biased region" description="Acidic residues" evidence="1">
    <location>
        <begin position="106"/>
        <end position="115"/>
    </location>
</feature>
<gene>
    <name evidence="2" type="ORF">AArcSl_2443</name>
</gene>
<accession>A0A343TLU3</accession>
<sequence>MRRRTVLAGAFSIVAGLTPTGCLGSRPLEESLSAPTEPFEFSYYPCIDGEPLEYADHAPEWDGPPLDSSDEPSRPPARGPDVGQGVPVAIPVPIGEHDDVGVVVADAEDPDDSAY</sequence>
<name>A0A343TLU3_9EURY</name>
<dbReference type="AlphaFoldDB" id="A0A343TLU3"/>
<dbReference type="KEGG" id="hdf:AArcSl_2443"/>
<organism evidence="2 3">
    <name type="scientific">Halalkaliarchaeum desulfuricum</name>
    <dbReference type="NCBI Taxonomy" id="2055893"/>
    <lineage>
        <taxon>Archaea</taxon>
        <taxon>Methanobacteriati</taxon>
        <taxon>Methanobacteriota</taxon>
        <taxon>Stenosarchaea group</taxon>
        <taxon>Halobacteria</taxon>
        <taxon>Halobacteriales</taxon>
        <taxon>Haloferacaceae</taxon>
        <taxon>Halalkaliarchaeum</taxon>
    </lineage>
</organism>
<dbReference type="RefSeq" id="WP_119819693.1">
    <property type="nucleotide sequence ID" value="NZ_CP025066.1"/>
</dbReference>
<evidence type="ECO:0000313" key="2">
    <source>
        <dbReference type="EMBL" id="AUX10065.1"/>
    </source>
</evidence>
<dbReference type="EMBL" id="CP025066">
    <property type="protein sequence ID" value="AUX10065.1"/>
    <property type="molecule type" value="Genomic_DNA"/>
</dbReference>
<dbReference type="Proteomes" id="UP000263012">
    <property type="component" value="Chromosome"/>
</dbReference>
<evidence type="ECO:0000256" key="1">
    <source>
        <dbReference type="SAM" id="MobiDB-lite"/>
    </source>
</evidence>
<feature type="region of interest" description="Disordered" evidence="1">
    <location>
        <begin position="54"/>
        <end position="115"/>
    </location>
</feature>